<feature type="region of interest" description="Disordered" evidence="1">
    <location>
        <begin position="53"/>
        <end position="84"/>
    </location>
</feature>
<reference evidence="4 5" key="1">
    <citation type="journal article" date="2014" name="PLoS ONE">
        <title>Global Analysis of Gene Expression Profiles in Physic Nut (Jatropha curcas L.) Seedlings Exposed to Salt Stress.</title>
        <authorList>
            <person name="Zhang L."/>
            <person name="Zhang C."/>
            <person name="Wu P."/>
            <person name="Chen Y."/>
            <person name="Li M."/>
            <person name="Jiang H."/>
            <person name="Wu G."/>
        </authorList>
    </citation>
    <scope>NUCLEOTIDE SEQUENCE [LARGE SCALE GENOMIC DNA]</scope>
    <source>
        <strain evidence="5">cv. GZQX0401</strain>
        <tissue evidence="4">Young leaves</tissue>
    </source>
</reference>
<dbReference type="Pfam" id="PF14383">
    <property type="entry name" value="VARLMGL"/>
    <property type="match status" value="1"/>
</dbReference>
<evidence type="ECO:0000259" key="2">
    <source>
        <dbReference type="Pfam" id="PF14309"/>
    </source>
</evidence>
<dbReference type="PANTHER" id="PTHR21726:SF57">
    <property type="entry name" value="SERINE-RICH ADHESIN FOR PLATELETS-LIKE PROTEIN"/>
    <property type="match status" value="1"/>
</dbReference>
<dbReference type="OrthoDB" id="765769at2759"/>
<feature type="region of interest" description="Disordered" evidence="1">
    <location>
        <begin position="251"/>
        <end position="409"/>
    </location>
</feature>
<protein>
    <recommendedName>
        <fullName evidence="6">DUF4378 domain-containing protein</fullName>
    </recommendedName>
</protein>
<accession>A0A067JTT2</accession>
<dbReference type="STRING" id="180498.A0A067JTT2"/>
<dbReference type="InterPro" id="IPR025486">
    <property type="entry name" value="DUF4378"/>
</dbReference>
<dbReference type="EMBL" id="KK915213">
    <property type="protein sequence ID" value="KDP23410.1"/>
    <property type="molecule type" value="Genomic_DNA"/>
</dbReference>
<dbReference type="KEGG" id="jcu:105647444"/>
<dbReference type="InterPro" id="IPR032795">
    <property type="entry name" value="DUF3741-assoc"/>
</dbReference>
<dbReference type="Proteomes" id="UP000027138">
    <property type="component" value="Unassembled WGS sequence"/>
</dbReference>
<evidence type="ECO:0000313" key="5">
    <source>
        <dbReference type="Proteomes" id="UP000027138"/>
    </source>
</evidence>
<name>A0A067JTT2_JATCU</name>
<dbReference type="AlphaFoldDB" id="A0A067JTT2"/>
<proteinExistence type="predicted"/>
<feature type="compositionally biased region" description="Basic and acidic residues" evidence="1">
    <location>
        <begin position="272"/>
        <end position="285"/>
    </location>
</feature>
<evidence type="ECO:0008006" key="6">
    <source>
        <dbReference type="Google" id="ProtNLM"/>
    </source>
</evidence>
<feature type="compositionally biased region" description="Polar residues" evidence="1">
    <location>
        <begin position="339"/>
        <end position="350"/>
    </location>
</feature>
<evidence type="ECO:0000256" key="1">
    <source>
        <dbReference type="SAM" id="MobiDB-lite"/>
    </source>
</evidence>
<organism evidence="4 5">
    <name type="scientific">Jatropha curcas</name>
    <name type="common">Barbados nut</name>
    <dbReference type="NCBI Taxonomy" id="180498"/>
    <lineage>
        <taxon>Eukaryota</taxon>
        <taxon>Viridiplantae</taxon>
        <taxon>Streptophyta</taxon>
        <taxon>Embryophyta</taxon>
        <taxon>Tracheophyta</taxon>
        <taxon>Spermatophyta</taxon>
        <taxon>Magnoliopsida</taxon>
        <taxon>eudicotyledons</taxon>
        <taxon>Gunneridae</taxon>
        <taxon>Pentapetalae</taxon>
        <taxon>rosids</taxon>
        <taxon>fabids</taxon>
        <taxon>Malpighiales</taxon>
        <taxon>Euphorbiaceae</taxon>
        <taxon>Crotonoideae</taxon>
        <taxon>Jatropheae</taxon>
        <taxon>Jatropha</taxon>
    </lineage>
</organism>
<feature type="compositionally biased region" description="Basic and acidic residues" evidence="1">
    <location>
        <begin position="53"/>
        <end position="62"/>
    </location>
</feature>
<feature type="compositionally biased region" description="Polar residues" evidence="1">
    <location>
        <begin position="359"/>
        <end position="407"/>
    </location>
</feature>
<feature type="domain" description="DUF4378" evidence="2">
    <location>
        <begin position="737"/>
        <end position="890"/>
    </location>
</feature>
<evidence type="ECO:0000313" key="4">
    <source>
        <dbReference type="EMBL" id="KDP23410.1"/>
    </source>
</evidence>
<feature type="domain" description="DUF3741" evidence="3">
    <location>
        <begin position="76"/>
        <end position="106"/>
    </location>
</feature>
<keyword evidence="5" id="KW-1185">Reference proteome</keyword>
<evidence type="ECO:0000259" key="3">
    <source>
        <dbReference type="Pfam" id="PF14383"/>
    </source>
</evidence>
<sequence length="898" mass="100234">MEGERKRSKGGFFHFFDWNGKSRKKLFSNNFEVAEGSKQGKENVGYITKSQLHEIEVDDRRPNSSNRGSSDFSYASSVTSDEGYGTRAPGVVARLMGLDSLPTTSVEEASSTPFFVSSSLGASQHDRSTPNLWSEYNPMDYLSISSNQGGYSWNSLEPRSQKVQNRPIERFQTEILPPKSAKPIPVTHHKLLSPIRNPGFIPTKNAAYIIEAAAKIIDASPKVTMNSKVPSIASSSVPLRIRDLKQKMEVAHNVSRPQRSNELSAAKHMKGQHSDRRRSGSEDAQSRNASTFAEKGASNNLRNKGKSTSLAVEVKSNVQRRESVISSNNNIKKQKEIRSNQSIKSLPSTQKTKRKSESRSANVLRQNSQKQNSLSGKETSTLKKSFSNQPGSKTQPMNGSVAQSRTVNKVVLKPETMSRKMRSVAIDSDKEKPNSISWKKQSVNDDLQIGRSVSDNASFNGDDRYIKCNLAVDGSTKTSVDNRKNSIDVVSFTFTSPVKRTTPNPQVSMTGKTNSCADDSCVINNYTYLTRSTSSFPGLNIIPGDALGALLEQKLQELTNKVKSSNCNLAREETADSSTSSLQNSISTFDVVNTIPAAEDRRFQLVEENDNSDEVDNSDCFPVEDPKLIKNQNLQESEEMEELNCSSNFSKAEKDPECPYLTPVSILEPSFESGSCSTPNVQSDNMLYGFSTNKSLEVEGETELSDAASSISTVEMGRKHIIGTFTTTEFNESNDWELDYVRDVLNNTELKLKDFALDQTPNVITPNVFFLLENQRNRTKRNEEEYSKLERKILFDCVSERLDLICKQTFVGSCNSLAKLCTLFQRKGWWLAEEIHREILGWKGMGDLMVDELVDRDMSTQNGKWLDFNIEAFEEGVEIEREILTSLVDELVSDLLFL</sequence>
<dbReference type="Pfam" id="PF14309">
    <property type="entry name" value="DUF4378"/>
    <property type="match status" value="1"/>
</dbReference>
<gene>
    <name evidence="4" type="ORF">JCGZ_23243</name>
</gene>
<feature type="compositionally biased region" description="Polar residues" evidence="1">
    <location>
        <begin position="286"/>
        <end position="310"/>
    </location>
</feature>
<dbReference type="PANTHER" id="PTHR21726">
    <property type="entry name" value="PHOSPHATIDYLINOSITOL N-ACETYLGLUCOSAMINYLTRANSFERASE SUBUNIT P DOWN SYNDROME CRITICAL REGION PROTEIN 5 -RELATED"/>
    <property type="match status" value="1"/>
</dbReference>
<feature type="compositionally biased region" description="Polar residues" evidence="1">
    <location>
        <begin position="63"/>
        <end position="80"/>
    </location>
</feature>